<accession>A0AAU7KW50</accession>
<name>A0AAU7KW50_9GAMM</name>
<feature type="region of interest" description="Disordered" evidence="1">
    <location>
        <begin position="78"/>
        <end position="139"/>
    </location>
</feature>
<protein>
    <submittedName>
        <fullName evidence="2">Uncharacterized protein</fullName>
    </submittedName>
</protein>
<dbReference type="AlphaFoldDB" id="A0AAU7KW50"/>
<dbReference type="EMBL" id="CP098828">
    <property type="protein sequence ID" value="XBO75750.1"/>
    <property type="molecule type" value="Genomic_DNA"/>
</dbReference>
<dbReference type="RefSeq" id="WP_348815319.1">
    <property type="nucleotide sequence ID" value="NZ_CP098828.1"/>
</dbReference>
<organism evidence="2">
    <name type="scientific">Halomonas sp. H10-59</name>
    <dbReference type="NCBI Taxonomy" id="2950874"/>
    <lineage>
        <taxon>Bacteria</taxon>
        <taxon>Pseudomonadati</taxon>
        <taxon>Pseudomonadota</taxon>
        <taxon>Gammaproteobacteria</taxon>
        <taxon>Oceanospirillales</taxon>
        <taxon>Halomonadaceae</taxon>
        <taxon>Halomonas</taxon>
    </lineage>
</organism>
<gene>
    <name evidence="2" type="ORF">NFG57_02910</name>
</gene>
<evidence type="ECO:0000256" key="1">
    <source>
        <dbReference type="SAM" id="MobiDB-lite"/>
    </source>
</evidence>
<feature type="compositionally biased region" description="Basic and acidic residues" evidence="1">
    <location>
        <begin position="99"/>
        <end position="115"/>
    </location>
</feature>
<evidence type="ECO:0000313" key="2">
    <source>
        <dbReference type="EMBL" id="XBO75750.1"/>
    </source>
</evidence>
<sequence>MALEHLRDGDAADDCRDADGGAADRTEDRAGDDGTDGDAAGQASQPLVDAFEQVAAHPGNVDDLAHQHEQRYGYQYELRGGAPDDVGHGQAGGQATLVDDAHQGREPQGEGHGDAEDQQDGQAQGDAENHHGVGPSSSVAGALKCASFWWI</sequence>
<reference evidence="2" key="1">
    <citation type="submission" date="2022-06" db="EMBL/GenBank/DDBJ databases">
        <title>A novel DMS-producing enzyme.</title>
        <authorList>
            <person name="Zhang Y."/>
        </authorList>
    </citation>
    <scope>NUCLEOTIDE SEQUENCE</scope>
    <source>
        <strain evidence="2">H10-59</strain>
    </source>
</reference>
<proteinExistence type="predicted"/>
<feature type="compositionally biased region" description="Basic and acidic residues" evidence="1">
    <location>
        <begin position="1"/>
        <end position="32"/>
    </location>
</feature>
<feature type="region of interest" description="Disordered" evidence="1">
    <location>
        <begin position="1"/>
        <end position="49"/>
    </location>
</feature>